<dbReference type="CDD" id="cd00685">
    <property type="entry name" value="Trans_IPPS_HT"/>
    <property type="match status" value="1"/>
</dbReference>
<organism evidence="4 5">
    <name type="scientific">Nocardioides eburneus</name>
    <dbReference type="NCBI Taxonomy" id="3231482"/>
    <lineage>
        <taxon>Bacteria</taxon>
        <taxon>Bacillati</taxon>
        <taxon>Actinomycetota</taxon>
        <taxon>Actinomycetes</taxon>
        <taxon>Propionibacteriales</taxon>
        <taxon>Nocardioidaceae</taxon>
        <taxon>Nocardioides</taxon>
    </lineage>
</organism>
<protein>
    <submittedName>
        <fullName evidence="4">Polyprenyl synthetase family protein</fullName>
    </submittedName>
</protein>
<dbReference type="EMBL" id="JBFPJR010000009">
    <property type="protein sequence ID" value="MEX0427345.1"/>
    <property type="molecule type" value="Genomic_DNA"/>
</dbReference>
<proteinExistence type="inferred from homology"/>
<dbReference type="SUPFAM" id="SSF48576">
    <property type="entry name" value="Terpenoid synthases"/>
    <property type="match status" value="1"/>
</dbReference>
<evidence type="ECO:0000256" key="3">
    <source>
        <dbReference type="RuleBase" id="RU004466"/>
    </source>
</evidence>
<comment type="similarity">
    <text evidence="3">Belongs to the FPP/GGPP synthase family.</text>
</comment>
<keyword evidence="1" id="KW-0479">Metal-binding</keyword>
<dbReference type="PROSITE" id="PS00444">
    <property type="entry name" value="POLYPRENYL_SYNTHASE_2"/>
    <property type="match status" value="1"/>
</dbReference>
<dbReference type="SFLD" id="SFLDG01017">
    <property type="entry name" value="Polyprenyl_Transferase_Like"/>
    <property type="match status" value="1"/>
</dbReference>
<dbReference type="Proteomes" id="UP001556631">
    <property type="component" value="Unassembled WGS sequence"/>
</dbReference>
<keyword evidence="3" id="KW-0808">Transferase</keyword>
<keyword evidence="5" id="KW-1185">Reference proteome</keyword>
<name>A0ABV3SZA3_9ACTN</name>
<evidence type="ECO:0000313" key="4">
    <source>
        <dbReference type="EMBL" id="MEX0427345.1"/>
    </source>
</evidence>
<dbReference type="PANTHER" id="PTHR12001">
    <property type="entry name" value="GERANYLGERANYL PYROPHOSPHATE SYNTHASE"/>
    <property type="match status" value="1"/>
</dbReference>
<dbReference type="Pfam" id="PF00348">
    <property type="entry name" value="polyprenyl_synt"/>
    <property type="match status" value="1"/>
</dbReference>
<dbReference type="InterPro" id="IPR008949">
    <property type="entry name" value="Isoprenoid_synthase_dom_sf"/>
</dbReference>
<gene>
    <name evidence="4" type="ORF">AB3X52_06935</name>
</gene>
<evidence type="ECO:0000256" key="1">
    <source>
        <dbReference type="ARBA" id="ARBA00022723"/>
    </source>
</evidence>
<dbReference type="InterPro" id="IPR000092">
    <property type="entry name" value="Polyprenyl_synt"/>
</dbReference>
<keyword evidence="2" id="KW-0460">Magnesium</keyword>
<evidence type="ECO:0000313" key="5">
    <source>
        <dbReference type="Proteomes" id="UP001556631"/>
    </source>
</evidence>
<comment type="caution">
    <text evidence="4">The sequence shown here is derived from an EMBL/GenBank/DDBJ whole genome shotgun (WGS) entry which is preliminary data.</text>
</comment>
<dbReference type="InterPro" id="IPR033749">
    <property type="entry name" value="Polyprenyl_synt_CS"/>
</dbReference>
<dbReference type="Gene3D" id="1.10.600.10">
    <property type="entry name" value="Farnesyl Diphosphate Synthase"/>
    <property type="match status" value="1"/>
</dbReference>
<accession>A0ABV3SZA3</accession>
<dbReference type="RefSeq" id="WP_367992631.1">
    <property type="nucleotide sequence ID" value="NZ_JBFPJR010000009.1"/>
</dbReference>
<sequence>MTTARAWLTAAKGLWDPGLRAAVDRLDPHMRTVAAYHFGWVDRDGNPADGSAGKGLRPGLALLVADALTGAPEKALAGAVAVELVHNFSLVHDDLIDRDEARHHRPTVWSVWDDTTAILVGDAMLSLAHEELGLSGSPYALPASLALTAATRELIRGQAEDVLFESRADVTLDDCLGMVAGKTGSLLAVSAAIGAILAGADQRTVDACHTFGFELGLAFQIVDDLLGIWGATEVTGKPVFADLAAAKKTLPVVWSLDRGGDAGEELGRWFSGRTARDAADLAELQYAADLIEKAGGRRWAAEQADAHVTAALAALDPVGMSEDGLATLTDLAHFVTERKS</sequence>
<reference evidence="4 5" key="1">
    <citation type="submission" date="2024-07" db="EMBL/GenBank/DDBJ databases">
        <authorList>
            <person name="Lee S."/>
            <person name="Kang M."/>
        </authorList>
    </citation>
    <scope>NUCLEOTIDE SEQUENCE [LARGE SCALE GENOMIC DNA]</scope>
    <source>
        <strain evidence="4 5">DS6</strain>
    </source>
</reference>
<evidence type="ECO:0000256" key="2">
    <source>
        <dbReference type="ARBA" id="ARBA00022842"/>
    </source>
</evidence>
<dbReference type="PANTHER" id="PTHR12001:SF71">
    <property type="entry name" value="(2E,6E)-FARNESYL DIPHOSPHATE SYNTHASE"/>
    <property type="match status" value="1"/>
</dbReference>
<dbReference type="SFLD" id="SFLDS00005">
    <property type="entry name" value="Isoprenoid_Synthase_Type_I"/>
    <property type="match status" value="1"/>
</dbReference>